<evidence type="ECO:0000313" key="3">
    <source>
        <dbReference type="Proteomes" id="UP000289886"/>
    </source>
</evidence>
<dbReference type="AlphaFoldDB" id="A0A444UZU1"/>
<evidence type="ECO:0000313" key="2">
    <source>
        <dbReference type="EMBL" id="RXM93682.1"/>
    </source>
</evidence>
<proteinExistence type="predicted"/>
<keyword evidence="3" id="KW-1185">Reference proteome</keyword>
<feature type="compositionally biased region" description="Basic and acidic residues" evidence="1">
    <location>
        <begin position="1"/>
        <end position="16"/>
    </location>
</feature>
<comment type="caution">
    <text evidence="2">The sequence shown here is derived from an EMBL/GenBank/DDBJ whole genome shotgun (WGS) entry which is preliminary data.</text>
</comment>
<protein>
    <submittedName>
        <fullName evidence="2">Uncharacterized protein</fullName>
    </submittedName>
</protein>
<gene>
    <name evidence="2" type="ORF">EOD39_18820</name>
</gene>
<name>A0A444UZU1_ACIRT</name>
<organism evidence="2 3">
    <name type="scientific">Acipenser ruthenus</name>
    <name type="common">Sterlet sturgeon</name>
    <dbReference type="NCBI Taxonomy" id="7906"/>
    <lineage>
        <taxon>Eukaryota</taxon>
        <taxon>Metazoa</taxon>
        <taxon>Chordata</taxon>
        <taxon>Craniata</taxon>
        <taxon>Vertebrata</taxon>
        <taxon>Euteleostomi</taxon>
        <taxon>Actinopterygii</taxon>
        <taxon>Chondrostei</taxon>
        <taxon>Acipenseriformes</taxon>
        <taxon>Acipenseridae</taxon>
        <taxon>Acipenser</taxon>
    </lineage>
</organism>
<accession>A0A444UZU1</accession>
<feature type="compositionally biased region" description="Basic and acidic residues" evidence="1">
    <location>
        <begin position="26"/>
        <end position="35"/>
    </location>
</feature>
<feature type="region of interest" description="Disordered" evidence="1">
    <location>
        <begin position="1"/>
        <end position="66"/>
    </location>
</feature>
<dbReference type="EMBL" id="SCEB01004258">
    <property type="protein sequence ID" value="RXM93682.1"/>
    <property type="molecule type" value="Genomic_DNA"/>
</dbReference>
<reference evidence="2 3" key="1">
    <citation type="submission" date="2019-01" db="EMBL/GenBank/DDBJ databases">
        <title>Draft Genome and Complete Hox-Cluster Characterization of the Sterlet Sturgeon (Acipenser ruthenus).</title>
        <authorList>
            <person name="Wei Q."/>
        </authorList>
    </citation>
    <scope>NUCLEOTIDE SEQUENCE [LARGE SCALE GENOMIC DNA]</scope>
    <source>
        <strain evidence="2">WHYD16114868_AA</strain>
        <tissue evidence="2">Blood</tissue>
    </source>
</reference>
<feature type="compositionally biased region" description="Basic and acidic residues" evidence="1">
    <location>
        <begin position="48"/>
        <end position="66"/>
    </location>
</feature>
<sequence length="66" mass="7956">MYEDESTRVYEDESTRAKQRCTRTSLPERSRDVRGRVYPSEAEMYEDESTRVYEDESTRVYEDEST</sequence>
<dbReference type="Proteomes" id="UP000289886">
    <property type="component" value="Unassembled WGS sequence"/>
</dbReference>
<evidence type="ECO:0000256" key="1">
    <source>
        <dbReference type="SAM" id="MobiDB-lite"/>
    </source>
</evidence>